<feature type="transmembrane region" description="Helical" evidence="5">
    <location>
        <begin position="66"/>
        <end position="84"/>
    </location>
</feature>
<reference evidence="6 7" key="1">
    <citation type="submission" date="2015-09" db="EMBL/GenBank/DDBJ databases">
        <authorList>
            <consortium name="Pathogen Informatics"/>
        </authorList>
    </citation>
    <scope>NUCLEOTIDE SEQUENCE [LARGE SCALE GENOMIC DNA]</scope>
    <source>
        <strain evidence="6 7">2789STDY5834856</strain>
    </source>
</reference>
<keyword evidence="1" id="KW-1003">Cell membrane</keyword>
<protein>
    <submittedName>
        <fullName evidence="6">Membrane protein</fullName>
    </submittedName>
</protein>
<feature type="transmembrane region" description="Helical" evidence="5">
    <location>
        <begin position="38"/>
        <end position="60"/>
    </location>
</feature>
<dbReference type="OrthoDB" id="1679700at2"/>
<keyword evidence="4 5" id="KW-0472">Membrane</keyword>
<dbReference type="Proteomes" id="UP000095594">
    <property type="component" value="Unassembled WGS sequence"/>
</dbReference>
<keyword evidence="3 5" id="KW-1133">Transmembrane helix</keyword>
<dbReference type="AlphaFoldDB" id="A0A174BA61"/>
<dbReference type="RefSeq" id="WP_055264061.1">
    <property type="nucleotide sequence ID" value="NZ_CABIXQ010000004.1"/>
</dbReference>
<sequence>MDLRHLIIIGIALAMDALGVTLSIGLNPRVRRDSKIKYIISFGFFQFLFFFLGGVFGYLFEKYVVAIPNIIGGIAIGIVGIMMFKEGFESEEKDDELLLKKGMPIILGISVSIDALVVGFTASHRACICLLMVLNAVMIGLITLLICTTGFFLCRYIRRLDFVTRYADFLGGIILIIFAIKMIFF</sequence>
<keyword evidence="2 5" id="KW-0812">Transmembrane</keyword>
<feature type="transmembrane region" description="Helical" evidence="5">
    <location>
        <begin position="6"/>
        <end position="26"/>
    </location>
</feature>
<evidence type="ECO:0000256" key="2">
    <source>
        <dbReference type="ARBA" id="ARBA00022692"/>
    </source>
</evidence>
<dbReference type="Pfam" id="PF02659">
    <property type="entry name" value="Mntp"/>
    <property type="match status" value="1"/>
</dbReference>
<evidence type="ECO:0000256" key="5">
    <source>
        <dbReference type="SAM" id="Phobius"/>
    </source>
</evidence>
<evidence type="ECO:0000256" key="3">
    <source>
        <dbReference type="ARBA" id="ARBA00022989"/>
    </source>
</evidence>
<feature type="transmembrane region" description="Helical" evidence="5">
    <location>
        <begin position="130"/>
        <end position="154"/>
    </location>
</feature>
<feature type="transmembrane region" description="Helical" evidence="5">
    <location>
        <begin position="105"/>
        <end position="124"/>
    </location>
</feature>
<proteinExistence type="predicted"/>
<feature type="transmembrane region" description="Helical" evidence="5">
    <location>
        <begin position="166"/>
        <end position="184"/>
    </location>
</feature>
<gene>
    <name evidence="6" type="primary">yebN_1</name>
    <name evidence="6" type="ORF">ERS852471_00749</name>
</gene>
<evidence type="ECO:0000313" key="6">
    <source>
        <dbReference type="EMBL" id="CUN97902.1"/>
    </source>
</evidence>
<dbReference type="EMBL" id="CYZX01000004">
    <property type="protein sequence ID" value="CUN97902.1"/>
    <property type="molecule type" value="Genomic_DNA"/>
</dbReference>
<evidence type="ECO:0000313" key="7">
    <source>
        <dbReference type="Proteomes" id="UP000095594"/>
    </source>
</evidence>
<dbReference type="InterPro" id="IPR003810">
    <property type="entry name" value="Mntp/YtaF"/>
</dbReference>
<dbReference type="PANTHER" id="PTHR35529:SF1">
    <property type="entry name" value="MANGANESE EFFLUX PUMP MNTP-RELATED"/>
    <property type="match status" value="1"/>
</dbReference>
<name>A0A174BA61_9CLOT</name>
<evidence type="ECO:0000256" key="4">
    <source>
        <dbReference type="ARBA" id="ARBA00023136"/>
    </source>
</evidence>
<accession>A0A174BA61</accession>
<evidence type="ECO:0000256" key="1">
    <source>
        <dbReference type="ARBA" id="ARBA00022475"/>
    </source>
</evidence>
<dbReference type="PANTHER" id="PTHR35529">
    <property type="entry name" value="MANGANESE EFFLUX PUMP MNTP-RELATED"/>
    <property type="match status" value="1"/>
</dbReference>
<organism evidence="6 7">
    <name type="scientific">Clostridium disporicum</name>
    <dbReference type="NCBI Taxonomy" id="84024"/>
    <lineage>
        <taxon>Bacteria</taxon>
        <taxon>Bacillati</taxon>
        <taxon>Bacillota</taxon>
        <taxon>Clostridia</taxon>
        <taxon>Eubacteriales</taxon>
        <taxon>Clostridiaceae</taxon>
        <taxon>Clostridium</taxon>
    </lineage>
</organism>